<dbReference type="SUPFAM" id="SSF50249">
    <property type="entry name" value="Nucleic acid-binding proteins"/>
    <property type="match status" value="1"/>
</dbReference>
<dbReference type="InterPro" id="IPR006196">
    <property type="entry name" value="RNA-binding_domain_S1_IF1"/>
</dbReference>
<evidence type="ECO:0000259" key="11">
    <source>
        <dbReference type="PROSITE" id="PS50832"/>
    </source>
</evidence>
<evidence type="ECO:0000256" key="4">
    <source>
        <dbReference type="ARBA" id="ARBA00011599"/>
    </source>
</evidence>
<evidence type="ECO:0000256" key="5">
    <source>
        <dbReference type="ARBA" id="ARBA00022540"/>
    </source>
</evidence>
<evidence type="ECO:0000256" key="6">
    <source>
        <dbReference type="ARBA" id="ARBA00022640"/>
    </source>
</evidence>
<dbReference type="GO" id="GO:0003723">
    <property type="term" value="F:RNA binding"/>
    <property type="evidence" value="ECO:0007669"/>
    <property type="project" value="InterPro"/>
</dbReference>
<keyword evidence="7 9" id="KW-0648">Protein biosynthesis</keyword>
<evidence type="ECO:0000256" key="9">
    <source>
        <dbReference type="PROSITE-ProRule" id="PRU00181"/>
    </source>
</evidence>
<feature type="domain" description="S1-like" evidence="11">
    <location>
        <begin position="80"/>
        <end position="142"/>
    </location>
</feature>
<evidence type="ECO:0000256" key="10">
    <source>
        <dbReference type="SAM" id="MobiDB-lite"/>
    </source>
</evidence>
<dbReference type="GO" id="GO:0003743">
    <property type="term" value="F:translation initiation factor activity"/>
    <property type="evidence" value="ECO:0007669"/>
    <property type="project" value="UniProtKB-UniRule"/>
</dbReference>
<comment type="function">
    <text evidence="1">One of the essential components for the initiation of protein synthesis. Stabilizes the binding of IF-2 and IF-3 on the 30S subunit to which N-formylmethionyl-tRNA(fMet) subsequently binds. Helps modulate mRNA selection, yielding the 30S pre-initiation complex (PIC). Upon addition of the 50S ribosomal subunit IF-1, IF-2 and IF-3 are released leaving the mature 70S translation initiation complex.</text>
</comment>
<protein>
    <recommendedName>
        <fullName evidence="8">Translation initiation factor IF-1, chloroplastic</fullName>
    </recommendedName>
</protein>
<keyword evidence="5 9" id="KW-0396">Initiation factor</keyword>
<dbReference type="InterPro" id="IPR003029">
    <property type="entry name" value="S1_domain"/>
</dbReference>
<dbReference type="CDD" id="cd04451">
    <property type="entry name" value="S1_IF1"/>
    <property type="match status" value="1"/>
</dbReference>
<dbReference type="GO" id="GO:0005829">
    <property type="term" value="C:cytosol"/>
    <property type="evidence" value="ECO:0007669"/>
    <property type="project" value="TreeGrafter"/>
</dbReference>
<feature type="region of interest" description="Disordered" evidence="10">
    <location>
        <begin position="1"/>
        <end position="29"/>
    </location>
</feature>
<evidence type="ECO:0000313" key="12">
    <source>
        <dbReference type="EMBL" id="QOI17203.1"/>
    </source>
</evidence>
<dbReference type="Gene3D" id="2.40.50.140">
    <property type="entry name" value="Nucleic acid-binding proteins"/>
    <property type="match status" value="1"/>
</dbReference>
<dbReference type="InterPro" id="IPR004368">
    <property type="entry name" value="TIF_IF1"/>
</dbReference>
<evidence type="ECO:0000256" key="2">
    <source>
        <dbReference type="ARBA" id="ARBA00004229"/>
    </source>
</evidence>
<sequence length="149" mass="16467">MALTMTTMSSAITPSSTRTVNCLPPPSPTTTWLRTTNTTPPPCNYALSISTISNNTSRKVIVCNSKGPSSGMKEQKMIHEGLIVESLPNGMFRVRLDNEDVILGYISGRIRKSFVRVLPGDRVRVEVSRYDSSKGRITYRLRTSKDPSS</sequence>
<feature type="compositionally biased region" description="Polar residues" evidence="10">
    <location>
        <begin position="1"/>
        <end position="20"/>
    </location>
</feature>
<dbReference type="AlphaFoldDB" id="A0A7L8Y932"/>
<reference evidence="12" key="1">
    <citation type="journal article" date="2020" name="Sci. Rep.">
        <title>Large-scale phylogenomics reveals ancient introgression in Asian Hepatica and new insights into the origin of the insular endemic Hepatica maxima.</title>
        <authorList>
            <person name="Park S."/>
            <person name="Park S."/>
        </authorList>
    </citation>
    <scope>NUCLEOTIDE SEQUENCE</scope>
    <source>
        <strain evidence="12">HIN</strain>
    </source>
</reference>
<dbReference type="InterPro" id="IPR012340">
    <property type="entry name" value="NA-bd_OB-fold"/>
</dbReference>
<dbReference type="SMART" id="SM00316">
    <property type="entry name" value="S1"/>
    <property type="match status" value="1"/>
</dbReference>
<proteinExistence type="evidence at transcript level"/>
<evidence type="ECO:0000256" key="7">
    <source>
        <dbReference type="ARBA" id="ARBA00022917"/>
    </source>
</evidence>
<comment type="subcellular location">
    <subcellularLocation>
        <location evidence="2">Plastid</location>
        <location evidence="2">Chloroplast</location>
    </subcellularLocation>
</comment>
<keyword evidence="6" id="KW-0934">Plastid</keyword>
<dbReference type="NCBIfam" id="TIGR00008">
    <property type="entry name" value="infA"/>
    <property type="match status" value="1"/>
</dbReference>
<dbReference type="PANTHER" id="PTHR33370">
    <property type="entry name" value="TRANSLATION INITIATION FACTOR IF-1, CHLOROPLASTIC"/>
    <property type="match status" value="1"/>
</dbReference>
<accession>A0A7L8Y932</accession>
<dbReference type="GO" id="GO:0009507">
    <property type="term" value="C:chloroplast"/>
    <property type="evidence" value="ECO:0007669"/>
    <property type="project" value="UniProtKB-SubCell"/>
</dbReference>
<dbReference type="Pfam" id="PF01176">
    <property type="entry name" value="eIF-1a"/>
    <property type="match status" value="1"/>
</dbReference>
<evidence type="ECO:0000256" key="3">
    <source>
        <dbReference type="ARBA" id="ARBA00010939"/>
    </source>
</evidence>
<dbReference type="HAMAP" id="MF_00075">
    <property type="entry name" value="IF_1"/>
    <property type="match status" value="1"/>
</dbReference>
<dbReference type="PANTHER" id="PTHR33370:SF1">
    <property type="entry name" value="TRANSLATION INITIATION FACTOR IF-1, CHLOROPLASTIC"/>
    <property type="match status" value="1"/>
</dbReference>
<organism evidence="12">
    <name type="scientific">Hepatica nobilis var. japonica</name>
    <dbReference type="NCBI Taxonomy" id="231669"/>
    <lineage>
        <taxon>Eukaryota</taxon>
        <taxon>Viridiplantae</taxon>
        <taxon>Streptophyta</taxon>
        <taxon>Embryophyta</taxon>
        <taxon>Tracheophyta</taxon>
        <taxon>Spermatophyta</taxon>
        <taxon>Magnoliopsida</taxon>
        <taxon>Ranunculales</taxon>
        <taxon>Ranunculaceae</taxon>
        <taxon>Ranunculoideae</taxon>
        <taxon>Anemoneae</taxon>
        <taxon>Hepatica</taxon>
    </lineage>
</organism>
<dbReference type="EMBL" id="MT560534">
    <property type="protein sequence ID" value="QOI17203.1"/>
    <property type="molecule type" value="mRNA"/>
</dbReference>
<comment type="subunit">
    <text evidence="4">Component of the 30S ribosomal translation pre-initiation complex which assembles on the 30S ribosome in the order IF-2 and IF-3, IF-1 and N-formylmethionyl-tRNA(fMet); mRNA recruitment can occur at any time during PIC assembly.</text>
</comment>
<dbReference type="FunFam" id="2.40.50.140:FF:000019">
    <property type="entry name" value="Translation initiation factor IF-1, chloroplastic"/>
    <property type="match status" value="1"/>
</dbReference>
<dbReference type="PROSITE" id="PS50832">
    <property type="entry name" value="S1_IF1_TYPE"/>
    <property type="match status" value="1"/>
</dbReference>
<comment type="similarity">
    <text evidence="3">Belongs to the IF-1 family.</text>
</comment>
<name>A0A7L8Y932_HEPNO</name>
<dbReference type="GO" id="GO:0043022">
    <property type="term" value="F:ribosome binding"/>
    <property type="evidence" value="ECO:0007669"/>
    <property type="project" value="TreeGrafter"/>
</dbReference>
<evidence type="ECO:0000256" key="1">
    <source>
        <dbReference type="ARBA" id="ARBA00003935"/>
    </source>
</evidence>
<gene>
    <name evidence="12" type="primary">infA</name>
</gene>
<evidence type="ECO:0000256" key="8">
    <source>
        <dbReference type="ARBA" id="ARBA00068272"/>
    </source>
</evidence>